<dbReference type="EMBL" id="CP016808">
    <property type="protein sequence ID" value="ANY69046.1"/>
    <property type="molecule type" value="Genomic_DNA"/>
</dbReference>
<dbReference type="AlphaFoldDB" id="A0A1B2DMW3"/>
<organism evidence="1">
    <name type="scientific">Paenibacillus sp. BIHB 4019</name>
    <dbReference type="NCBI Taxonomy" id="1870819"/>
    <lineage>
        <taxon>Bacteria</taxon>
        <taxon>Bacillati</taxon>
        <taxon>Bacillota</taxon>
        <taxon>Bacilli</taxon>
        <taxon>Bacillales</taxon>
        <taxon>Paenibacillaceae</taxon>
        <taxon>Paenibacillus</taxon>
    </lineage>
</organism>
<dbReference type="RefSeq" id="WP_099520096.1">
    <property type="nucleotide sequence ID" value="NZ_CP016808.1"/>
</dbReference>
<proteinExistence type="predicted"/>
<name>A0A1B2DMW3_9BACL</name>
<accession>A0A1B2DMW3</accession>
<gene>
    <name evidence="1" type="ORF">BBD42_23100</name>
</gene>
<reference evidence="1" key="1">
    <citation type="submission" date="2016-08" db="EMBL/GenBank/DDBJ databases">
        <title>Complete Genome Seqeunce of Paenibacillus sp. BIHB 4019 from tea rhizoplane.</title>
        <authorList>
            <person name="Thakur R."/>
            <person name="Swarnkar M.K."/>
            <person name="Gulati A."/>
        </authorList>
    </citation>
    <scope>NUCLEOTIDE SEQUENCE [LARGE SCALE GENOMIC DNA]</scope>
    <source>
        <strain evidence="1">BIHB4019</strain>
    </source>
</reference>
<protein>
    <submittedName>
        <fullName evidence="1">Siderophore biosynthesis protein</fullName>
    </submittedName>
</protein>
<evidence type="ECO:0000313" key="1">
    <source>
        <dbReference type="EMBL" id="ANY69046.1"/>
    </source>
</evidence>
<sequence>MNIPEAFIKPFPAYEDVFYDEIEKHRQHFLPLCSIHLKCIDPELDEWLHIISAKEIYDGCVGDSTQSYHTLFTKEDMLGFDVIDGKYKFEADWNYFTLHQQEHSADNEIDEDLKAAYSQNDLDYHIRKQFYQNNQKIYPYSRFSEEFTSAEELLADFNKKQADGWGLSYPEINGIWDDIAFMSDEAQGFMQKYNEPIEELRKFENTNLFHVPKKANGEVFDYIGSLTGYYFQAYGADNVFLFYDKELRKAVICFEYT</sequence>